<dbReference type="InterPro" id="IPR036770">
    <property type="entry name" value="Ankyrin_rpt-contain_sf"/>
</dbReference>
<organism evidence="3 4">
    <name type="scientific">Aldrovandia affinis</name>
    <dbReference type="NCBI Taxonomy" id="143900"/>
    <lineage>
        <taxon>Eukaryota</taxon>
        <taxon>Metazoa</taxon>
        <taxon>Chordata</taxon>
        <taxon>Craniata</taxon>
        <taxon>Vertebrata</taxon>
        <taxon>Euteleostomi</taxon>
        <taxon>Actinopterygii</taxon>
        <taxon>Neopterygii</taxon>
        <taxon>Teleostei</taxon>
        <taxon>Notacanthiformes</taxon>
        <taxon>Halosauridae</taxon>
        <taxon>Aldrovandia</taxon>
    </lineage>
</organism>
<proteinExistence type="predicted"/>
<feature type="compositionally biased region" description="Polar residues" evidence="2">
    <location>
        <begin position="98"/>
        <end position="107"/>
    </location>
</feature>
<sequence>MGQASNLSLIFPIRQARKNSPSDAVTLQAIRNTRGNSLCVWTVEHPYGSNVRAWDSLGQTALTLVWQKGSQECADILLQHGCPNKAPPTVSTPGLLRKSSTTSLSHANSRRGVS</sequence>
<keyword evidence="1" id="KW-0863">Zinc-finger</keyword>
<dbReference type="GO" id="GO:0043524">
    <property type="term" value="P:negative regulation of neuron apoptotic process"/>
    <property type="evidence" value="ECO:0007669"/>
    <property type="project" value="TreeGrafter"/>
</dbReference>
<dbReference type="SUPFAM" id="SSF48403">
    <property type="entry name" value="Ankyrin repeat"/>
    <property type="match status" value="1"/>
</dbReference>
<dbReference type="EMBL" id="JAINUG010000172">
    <property type="protein sequence ID" value="KAJ8390180.1"/>
    <property type="molecule type" value="Genomic_DNA"/>
</dbReference>
<name>A0AAD7WB73_9TELE</name>
<dbReference type="AlphaFoldDB" id="A0AAD7WB73"/>
<keyword evidence="1" id="KW-0479">Metal-binding</keyword>
<dbReference type="PANTHER" id="PTHR45819">
    <property type="entry name" value="CENTAURIN-GAMMA-1A"/>
    <property type="match status" value="1"/>
</dbReference>
<dbReference type="InterPro" id="IPR051282">
    <property type="entry name" value="Arf-GAP_GTPase_ANK_PH"/>
</dbReference>
<gene>
    <name evidence="3" type="ORF">AAFF_G00109190</name>
</gene>
<comment type="caution">
    <text evidence="3">The sequence shown here is derived from an EMBL/GenBank/DDBJ whole genome shotgun (WGS) entry which is preliminary data.</text>
</comment>
<evidence type="ECO:0000313" key="3">
    <source>
        <dbReference type="EMBL" id="KAJ8390180.1"/>
    </source>
</evidence>
<dbReference type="GO" id="GO:0003924">
    <property type="term" value="F:GTPase activity"/>
    <property type="evidence" value="ECO:0007669"/>
    <property type="project" value="TreeGrafter"/>
</dbReference>
<dbReference type="GO" id="GO:0005634">
    <property type="term" value="C:nucleus"/>
    <property type="evidence" value="ECO:0007669"/>
    <property type="project" value="TreeGrafter"/>
</dbReference>
<dbReference type="Proteomes" id="UP001221898">
    <property type="component" value="Unassembled WGS sequence"/>
</dbReference>
<accession>A0AAD7WB73</accession>
<evidence type="ECO:0000313" key="4">
    <source>
        <dbReference type="Proteomes" id="UP001221898"/>
    </source>
</evidence>
<reference evidence="3" key="1">
    <citation type="journal article" date="2023" name="Science">
        <title>Genome structures resolve the early diversification of teleost fishes.</title>
        <authorList>
            <person name="Parey E."/>
            <person name="Louis A."/>
            <person name="Montfort J."/>
            <person name="Bouchez O."/>
            <person name="Roques C."/>
            <person name="Iampietro C."/>
            <person name="Lluch J."/>
            <person name="Castinel A."/>
            <person name="Donnadieu C."/>
            <person name="Desvignes T."/>
            <person name="Floi Bucao C."/>
            <person name="Jouanno E."/>
            <person name="Wen M."/>
            <person name="Mejri S."/>
            <person name="Dirks R."/>
            <person name="Jansen H."/>
            <person name="Henkel C."/>
            <person name="Chen W.J."/>
            <person name="Zahm M."/>
            <person name="Cabau C."/>
            <person name="Klopp C."/>
            <person name="Thompson A.W."/>
            <person name="Robinson-Rechavi M."/>
            <person name="Braasch I."/>
            <person name="Lecointre G."/>
            <person name="Bobe J."/>
            <person name="Postlethwait J.H."/>
            <person name="Berthelot C."/>
            <person name="Roest Crollius H."/>
            <person name="Guiguen Y."/>
        </authorList>
    </citation>
    <scope>NUCLEOTIDE SEQUENCE</scope>
    <source>
        <strain evidence="3">NC1722</strain>
    </source>
</reference>
<dbReference type="GO" id="GO:0005096">
    <property type="term" value="F:GTPase activator activity"/>
    <property type="evidence" value="ECO:0007669"/>
    <property type="project" value="TreeGrafter"/>
</dbReference>
<evidence type="ECO:0000256" key="2">
    <source>
        <dbReference type="SAM" id="MobiDB-lite"/>
    </source>
</evidence>
<keyword evidence="4" id="KW-1185">Reference proteome</keyword>
<feature type="region of interest" description="Disordered" evidence="2">
    <location>
        <begin position="86"/>
        <end position="114"/>
    </location>
</feature>
<keyword evidence="1" id="KW-0862">Zinc</keyword>
<protein>
    <submittedName>
        <fullName evidence="3">Uncharacterized protein</fullName>
    </submittedName>
</protein>
<dbReference type="Gene3D" id="1.25.40.20">
    <property type="entry name" value="Ankyrin repeat-containing domain"/>
    <property type="match status" value="1"/>
</dbReference>
<dbReference type="GO" id="GO:0008270">
    <property type="term" value="F:zinc ion binding"/>
    <property type="evidence" value="ECO:0007669"/>
    <property type="project" value="UniProtKB-KW"/>
</dbReference>
<dbReference type="PANTHER" id="PTHR45819:SF3">
    <property type="entry name" value="ARF-GAP WITH GTPASE, ANK REPEAT AND PH DOMAIN-CONTAINING PROTEIN 2"/>
    <property type="match status" value="1"/>
</dbReference>
<evidence type="ECO:0000256" key="1">
    <source>
        <dbReference type="ARBA" id="ARBA00022771"/>
    </source>
</evidence>